<dbReference type="InterPro" id="IPR036390">
    <property type="entry name" value="WH_DNA-bd_sf"/>
</dbReference>
<dbReference type="PANTHER" id="PTHR46577">
    <property type="entry name" value="HTH-TYPE TRANSCRIPTIONAL REGULATORY PROTEIN GABR"/>
    <property type="match status" value="1"/>
</dbReference>
<keyword evidence="7" id="KW-0808">Transferase</keyword>
<reference evidence="7 8" key="1">
    <citation type="submission" date="2018-06" db="EMBL/GenBank/DDBJ databases">
        <title>Sphaerisporangium craniellae sp. nov., isolated from a marine sponge in the South China Sea.</title>
        <authorList>
            <person name="Li L."/>
        </authorList>
    </citation>
    <scope>NUCLEOTIDE SEQUENCE [LARGE SCALE GENOMIC DNA]</scope>
    <source>
        <strain evidence="7 8">CCTCC AA 208026</strain>
    </source>
</reference>
<evidence type="ECO:0000313" key="8">
    <source>
        <dbReference type="Proteomes" id="UP000253094"/>
    </source>
</evidence>
<dbReference type="InterPro" id="IPR036388">
    <property type="entry name" value="WH-like_DNA-bd_sf"/>
</dbReference>
<dbReference type="AlphaFoldDB" id="A0A367FUE3"/>
<dbReference type="InterPro" id="IPR051446">
    <property type="entry name" value="HTH_trans_reg/aminotransferase"/>
</dbReference>
<gene>
    <name evidence="7" type="ORF">DQ384_02625</name>
</gene>
<dbReference type="RefSeq" id="WP_114026991.1">
    <property type="nucleotide sequence ID" value="NZ_QOIL01000001.1"/>
</dbReference>
<keyword evidence="4" id="KW-0238">DNA-binding</keyword>
<dbReference type="InterPro" id="IPR015424">
    <property type="entry name" value="PyrdxlP-dep_Trfase"/>
</dbReference>
<dbReference type="GO" id="GO:0003677">
    <property type="term" value="F:DNA binding"/>
    <property type="evidence" value="ECO:0007669"/>
    <property type="project" value="UniProtKB-KW"/>
</dbReference>
<dbReference type="EMBL" id="QOIL01000001">
    <property type="protein sequence ID" value="RCG33327.1"/>
    <property type="molecule type" value="Genomic_DNA"/>
</dbReference>
<dbReference type="Pfam" id="PF00392">
    <property type="entry name" value="GntR"/>
    <property type="match status" value="1"/>
</dbReference>
<protein>
    <submittedName>
        <fullName evidence="7">PLP-dependent aminotransferase family protein</fullName>
    </submittedName>
</protein>
<dbReference type="GO" id="GO:0003700">
    <property type="term" value="F:DNA-binding transcription factor activity"/>
    <property type="evidence" value="ECO:0007669"/>
    <property type="project" value="InterPro"/>
</dbReference>
<dbReference type="Pfam" id="PF00155">
    <property type="entry name" value="Aminotran_1_2"/>
    <property type="match status" value="1"/>
</dbReference>
<dbReference type="SMART" id="SM00345">
    <property type="entry name" value="HTH_GNTR"/>
    <property type="match status" value="1"/>
</dbReference>
<dbReference type="Gene3D" id="1.10.10.10">
    <property type="entry name" value="Winged helix-like DNA-binding domain superfamily/Winged helix DNA-binding domain"/>
    <property type="match status" value="1"/>
</dbReference>
<dbReference type="InterPro" id="IPR004839">
    <property type="entry name" value="Aminotransferase_I/II_large"/>
</dbReference>
<evidence type="ECO:0000313" key="7">
    <source>
        <dbReference type="EMBL" id="RCG33327.1"/>
    </source>
</evidence>
<keyword evidence="8" id="KW-1185">Reference proteome</keyword>
<dbReference type="Proteomes" id="UP000253094">
    <property type="component" value="Unassembled WGS sequence"/>
</dbReference>
<keyword evidence="5" id="KW-0804">Transcription</keyword>
<evidence type="ECO:0000256" key="3">
    <source>
        <dbReference type="ARBA" id="ARBA00023015"/>
    </source>
</evidence>
<dbReference type="SUPFAM" id="SSF53383">
    <property type="entry name" value="PLP-dependent transferases"/>
    <property type="match status" value="1"/>
</dbReference>
<name>A0A367FUE3_9ACTN</name>
<comment type="caution">
    <text evidence="7">The sequence shown here is derived from an EMBL/GenBank/DDBJ whole genome shotgun (WGS) entry which is preliminary data.</text>
</comment>
<dbReference type="CDD" id="cd00609">
    <property type="entry name" value="AAT_like"/>
    <property type="match status" value="1"/>
</dbReference>
<dbReference type="GO" id="GO:0008483">
    <property type="term" value="F:transaminase activity"/>
    <property type="evidence" value="ECO:0007669"/>
    <property type="project" value="UniProtKB-KW"/>
</dbReference>
<proteinExistence type="inferred from homology"/>
<comment type="similarity">
    <text evidence="1">In the C-terminal section; belongs to the class-I pyridoxal-phosphate-dependent aminotransferase family.</text>
</comment>
<evidence type="ECO:0000256" key="1">
    <source>
        <dbReference type="ARBA" id="ARBA00005384"/>
    </source>
</evidence>
<evidence type="ECO:0000256" key="5">
    <source>
        <dbReference type="ARBA" id="ARBA00023163"/>
    </source>
</evidence>
<dbReference type="PRINTS" id="PR00035">
    <property type="entry name" value="HTHGNTR"/>
</dbReference>
<keyword evidence="3" id="KW-0805">Transcription regulation</keyword>
<dbReference type="InterPro" id="IPR015421">
    <property type="entry name" value="PyrdxlP-dep_Trfase_major"/>
</dbReference>
<dbReference type="Gene3D" id="3.40.640.10">
    <property type="entry name" value="Type I PLP-dependent aspartate aminotransferase-like (Major domain)"/>
    <property type="match status" value="1"/>
</dbReference>
<dbReference type="OrthoDB" id="199743at2"/>
<evidence type="ECO:0000256" key="4">
    <source>
        <dbReference type="ARBA" id="ARBA00023125"/>
    </source>
</evidence>
<sequence>MDRISTERDVVTLLGDWATGRGPLYRRLANAIGGAVEDGALLPGDRLPSERKLAQTLRVSRATVVAAYEELRARSLLVSRQGSGTRIARDVKVRPPTADGRVPGGTAVTIFQRLIDGPGELISIAVAAGGAAPELAVALRELVRDDLDELLAGPGYHPSGLPALREAIAAHLTGAGLPTAQDEILVTTGAHQGLVLVTELYVRPGATVVVESPNWPGCLDVFRAAGARLATVPLDDEGPEIGAVAALLRERKPALLYLMPTYHNPTGLLMSATRRRRIAELAAEHEVPVLEDNAYMTYHPESEAVPAPLAAYAPARAEMLSLGSLAKAVWGGLRIGWVRGPAEIVQRLARRKVLADIASPVLDQALAARLLPRLEEILAARAKELGEQLDHVDALLRARLPGWRWRRPDGGGALWVELPGVDATAFAQVAVRHGVDVVPGGAMDPGGGHANHIRLPFTFAPEVLDELVDRLARAWAEFERHGPAPATQVVV</sequence>
<dbReference type="Gene3D" id="3.90.1150.10">
    <property type="entry name" value="Aspartate Aminotransferase, domain 1"/>
    <property type="match status" value="1"/>
</dbReference>
<accession>A0A367FUE3</accession>
<evidence type="ECO:0000259" key="6">
    <source>
        <dbReference type="PROSITE" id="PS50949"/>
    </source>
</evidence>
<organism evidence="7 8">
    <name type="scientific">Sphaerisporangium album</name>
    <dbReference type="NCBI Taxonomy" id="509200"/>
    <lineage>
        <taxon>Bacteria</taxon>
        <taxon>Bacillati</taxon>
        <taxon>Actinomycetota</taxon>
        <taxon>Actinomycetes</taxon>
        <taxon>Streptosporangiales</taxon>
        <taxon>Streptosporangiaceae</taxon>
        <taxon>Sphaerisporangium</taxon>
    </lineage>
</organism>
<keyword evidence="2" id="KW-0663">Pyridoxal phosphate</keyword>
<dbReference type="CDD" id="cd07377">
    <property type="entry name" value="WHTH_GntR"/>
    <property type="match status" value="1"/>
</dbReference>
<dbReference type="InterPro" id="IPR000524">
    <property type="entry name" value="Tscrpt_reg_HTH_GntR"/>
</dbReference>
<dbReference type="SUPFAM" id="SSF46785">
    <property type="entry name" value="Winged helix' DNA-binding domain"/>
    <property type="match status" value="1"/>
</dbReference>
<evidence type="ECO:0000256" key="2">
    <source>
        <dbReference type="ARBA" id="ARBA00022898"/>
    </source>
</evidence>
<keyword evidence="7" id="KW-0032">Aminotransferase</keyword>
<dbReference type="InterPro" id="IPR015422">
    <property type="entry name" value="PyrdxlP-dep_Trfase_small"/>
</dbReference>
<dbReference type="PROSITE" id="PS50949">
    <property type="entry name" value="HTH_GNTR"/>
    <property type="match status" value="1"/>
</dbReference>
<dbReference type="GO" id="GO:0030170">
    <property type="term" value="F:pyridoxal phosphate binding"/>
    <property type="evidence" value="ECO:0007669"/>
    <property type="project" value="InterPro"/>
</dbReference>
<feature type="domain" description="HTH gntR-type" evidence="6">
    <location>
        <begin position="22"/>
        <end position="90"/>
    </location>
</feature>
<dbReference type="PANTHER" id="PTHR46577:SF1">
    <property type="entry name" value="HTH-TYPE TRANSCRIPTIONAL REGULATORY PROTEIN GABR"/>
    <property type="match status" value="1"/>
</dbReference>